<reference evidence="2" key="2">
    <citation type="submission" date="2025-08" db="UniProtKB">
        <authorList>
            <consortium name="Ensembl"/>
        </authorList>
    </citation>
    <scope>IDENTIFICATION</scope>
</reference>
<keyword evidence="1" id="KW-0175">Coiled coil</keyword>
<protein>
    <recommendedName>
        <fullName evidence="4">L1 transposable element RRM domain-containing protein</fullName>
    </recommendedName>
</protein>
<dbReference type="Gene3D" id="3.30.70.1820">
    <property type="entry name" value="L1 transposable element, RRM domain"/>
    <property type="match status" value="1"/>
</dbReference>
<sequence length="227" mass="25501">METDIATVRTELKEYRESITTELSALCGTVKGMEESLSACTDDVSCLQKEVHRLTAVADALQKKCDDLEARSRRNNVRIVGVPESQGCSPASVSALLKQAFDLKEAPLLDRAHRSLLPVPGRGSPPRVIVAHLHYYQDCTNILRLAREKQRIKMSGMNISVFPDYTAKTAKARAAFNDIRRQLREIEGMKFGILYPARLRITYQNVEKTFSTPEEAQTYITQNITGR</sequence>
<reference evidence="2" key="3">
    <citation type="submission" date="2025-09" db="UniProtKB">
        <authorList>
            <consortium name="Ensembl"/>
        </authorList>
    </citation>
    <scope>IDENTIFICATION</scope>
</reference>
<evidence type="ECO:0000256" key="1">
    <source>
        <dbReference type="SAM" id="Coils"/>
    </source>
</evidence>
<dbReference type="AlphaFoldDB" id="A0A3Q1C035"/>
<evidence type="ECO:0008006" key="4">
    <source>
        <dbReference type="Google" id="ProtNLM"/>
    </source>
</evidence>
<dbReference type="Proteomes" id="UP001501940">
    <property type="component" value="Chromosome 17"/>
</dbReference>
<name>A0A3Q1C035_AMPOC</name>
<dbReference type="STRING" id="80972.ENSAOCP00000020547"/>
<organism evidence="2 3">
    <name type="scientific">Amphiprion ocellaris</name>
    <name type="common">Clown anemonefish</name>
    <dbReference type="NCBI Taxonomy" id="80972"/>
    <lineage>
        <taxon>Eukaryota</taxon>
        <taxon>Metazoa</taxon>
        <taxon>Chordata</taxon>
        <taxon>Craniata</taxon>
        <taxon>Vertebrata</taxon>
        <taxon>Euteleostomi</taxon>
        <taxon>Actinopterygii</taxon>
        <taxon>Neopterygii</taxon>
        <taxon>Teleostei</taxon>
        <taxon>Neoteleostei</taxon>
        <taxon>Acanthomorphata</taxon>
        <taxon>Ovalentaria</taxon>
        <taxon>Pomacentridae</taxon>
        <taxon>Amphiprion</taxon>
    </lineage>
</organism>
<dbReference type="GeneTree" id="ENSGT00970000194218"/>
<feature type="coiled-coil region" evidence="1">
    <location>
        <begin position="44"/>
        <end position="71"/>
    </location>
</feature>
<keyword evidence="3" id="KW-1185">Reference proteome</keyword>
<evidence type="ECO:0000313" key="2">
    <source>
        <dbReference type="Ensembl" id="ENSAOCP00000020547.1"/>
    </source>
</evidence>
<evidence type="ECO:0000313" key="3">
    <source>
        <dbReference type="Proteomes" id="UP001501940"/>
    </source>
</evidence>
<reference evidence="2 3" key="1">
    <citation type="submission" date="2022-01" db="EMBL/GenBank/DDBJ databases">
        <title>A chromosome-scale genome assembly of the false clownfish, Amphiprion ocellaris.</title>
        <authorList>
            <person name="Ryu T."/>
        </authorList>
    </citation>
    <scope>NUCLEOTIDE SEQUENCE [LARGE SCALE GENOMIC DNA]</scope>
</reference>
<dbReference type="InterPro" id="IPR004244">
    <property type="entry name" value="Transposase_22"/>
</dbReference>
<proteinExistence type="predicted"/>
<dbReference type="PANTHER" id="PTHR11505">
    <property type="entry name" value="L1 TRANSPOSABLE ELEMENT-RELATED"/>
    <property type="match status" value="1"/>
</dbReference>
<dbReference type="Gene3D" id="3.30.250.20">
    <property type="entry name" value="L1 transposable element, C-terminal domain"/>
    <property type="match status" value="1"/>
</dbReference>
<dbReference type="Ensembl" id="ENSAOCT00000012770.2">
    <property type="protein sequence ID" value="ENSAOCP00000020547.1"/>
    <property type="gene ID" value="ENSAOCG00000004751.2"/>
</dbReference>
<dbReference type="InterPro" id="IPR042566">
    <property type="entry name" value="L1_C"/>
</dbReference>
<dbReference type="OMA" id="MMTTIES"/>
<accession>A0A3Q1C035</accession>